<dbReference type="GO" id="GO:0032259">
    <property type="term" value="P:methylation"/>
    <property type="evidence" value="ECO:0007669"/>
    <property type="project" value="UniProtKB-KW"/>
</dbReference>
<keyword evidence="2" id="KW-0238">DNA-binding</keyword>
<dbReference type="CDD" id="cd02440">
    <property type="entry name" value="AdoMet_MTases"/>
    <property type="match status" value="1"/>
</dbReference>
<gene>
    <name evidence="4" type="ORF">AB0I48_24370</name>
</gene>
<reference evidence="4 5" key="1">
    <citation type="submission" date="2024-06" db="EMBL/GenBank/DDBJ databases">
        <title>The Natural Products Discovery Center: Release of the First 8490 Sequenced Strains for Exploring Actinobacteria Biosynthetic Diversity.</title>
        <authorList>
            <person name="Kalkreuter E."/>
            <person name="Kautsar S.A."/>
            <person name="Yang D."/>
            <person name="Bader C.D."/>
            <person name="Teijaro C.N."/>
            <person name="Fluegel L."/>
            <person name="Davis C.M."/>
            <person name="Simpson J.R."/>
            <person name="Lauterbach L."/>
            <person name="Steele A.D."/>
            <person name="Gui C."/>
            <person name="Meng S."/>
            <person name="Li G."/>
            <person name="Viehrig K."/>
            <person name="Ye F."/>
            <person name="Su P."/>
            <person name="Kiefer A.F."/>
            <person name="Nichols A."/>
            <person name="Cepeda A.J."/>
            <person name="Yan W."/>
            <person name="Fan B."/>
            <person name="Jiang Y."/>
            <person name="Adhikari A."/>
            <person name="Zheng C.-J."/>
            <person name="Schuster L."/>
            <person name="Cowan T.M."/>
            <person name="Smanski M.J."/>
            <person name="Chevrette M.G."/>
            <person name="De Carvalho L.P.S."/>
            <person name="Shen B."/>
        </authorList>
    </citation>
    <scope>NUCLEOTIDE SEQUENCE [LARGE SCALE GENOMIC DNA]</scope>
    <source>
        <strain evidence="4 5">NPDC050403</strain>
    </source>
</reference>
<dbReference type="PRINTS" id="PR00507">
    <property type="entry name" value="N12N6MTFRASE"/>
</dbReference>
<name>A0ABV3FZQ8_9NOCA</name>
<dbReference type="InterPro" id="IPR002052">
    <property type="entry name" value="DNA_methylase_N6_adenine_CS"/>
</dbReference>
<dbReference type="Gene3D" id="3.90.220.20">
    <property type="entry name" value="DNA methylase specificity domains"/>
    <property type="match status" value="1"/>
</dbReference>
<dbReference type="InterPro" id="IPR029063">
    <property type="entry name" value="SAM-dependent_MTases_sf"/>
</dbReference>
<evidence type="ECO:0000256" key="1">
    <source>
        <dbReference type="ARBA" id="ARBA00022747"/>
    </source>
</evidence>
<evidence type="ECO:0000313" key="5">
    <source>
        <dbReference type="Proteomes" id="UP001551695"/>
    </source>
</evidence>
<feature type="domain" description="DNA methylase adenine-specific" evidence="3">
    <location>
        <begin position="140"/>
        <end position="416"/>
    </location>
</feature>
<dbReference type="EMBL" id="JBFAKC010000011">
    <property type="protein sequence ID" value="MEV0710705.1"/>
    <property type="molecule type" value="Genomic_DNA"/>
</dbReference>
<dbReference type="SUPFAM" id="SSF116734">
    <property type="entry name" value="DNA methylase specificity domain"/>
    <property type="match status" value="1"/>
</dbReference>
<dbReference type="Pfam" id="PF02384">
    <property type="entry name" value="N6_Mtase"/>
    <property type="match status" value="1"/>
</dbReference>
<evidence type="ECO:0000259" key="3">
    <source>
        <dbReference type="Pfam" id="PF02384"/>
    </source>
</evidence>
<keyword evidence="4" id="KW-0489">Methyltransferase</keyword>
<comment type="caution">
    <text evidence="4">The sequence shown here is derived from an EMBL/GenBank/DDBJ whole genome shotgun (WGS) entry which is preliminary data.</text>
</comment>
<keyword evidence="1" id="KW-0680">Restriction system</keyword>
<accession>A0ABV3FZQ8</accession>
<dbReference type="PANTHER" id="PTHR42998:SF1">
    <property type="entry name" value="TYPE I RESTRICTION ENZYME HINDI METHYLASE SUBUNIT"/>
    <property type="match status" value="1"/>
</dbReference>
<dbReference type="Gene3D" id="1.10.10.10">
    <property type="entry name" value="Winged helix-like DNA-binding domain superfamily/Winged helix DNA-binding domain"/>
    <property type="match status" value="1"/>
</dbReference>
<dbReference type="Proteomes" id="UP001551695">
    <property type="component" value="Unassembled WGS sequence"/>
</dbReference>
<dbReference type="InterPro" id="IPR003356">
    <property type="entry name" value="DNA_methylase_A-5"/>
</dbReference>
<dbReference type="GO" id="GO:0008168">
    <property type="term" value="F:methyltransferase activity"/>
    <property type="evidence" value="ECO:0007669"/>
    <property type="project" value="UniProtKB-KW"/>
</dbReference>
<dbReference type="Gene3D" id="3.40.50.150">
    <property type="entry name" value="Vaccinia Virus protein VP39"/>
    <property type="match status" value="1"/>
</dbReference>
<organism evidence="4 5">
    <name type="scientific">Nocardia aurea</name>
    <dbReference type="NCBI Taxonomy" id="2144174"/>
    <lineage>
        <taxon>Bacteria</taxon>
        <taxon>Bacillati</taxon>
        <taxon>Actinomycetota</taxon>
        <taxon>Actinomycetes</taxon>
        <taxon>Mycobacteriales</taxon>
        <taxon>Nocardiaceae</taxon>
        <taxon>Nocardia</taxon>
    </lineage>
</organism>
<evidence type="ECO:0000256" key="2">
    <source>
        <dbReference type="ARBA" id="ARBA00023125"/>
    </source>
</evidence>
<dbReference type="PANTHER" id="PTHR42998">
    <property type="entry name" value="TYPE I RESTRICTION ENZYME HINDVIIP M PROTEIN-RELATED"/>
    <property type="match status" value="1"/>
</dbReference>
<dbReference type="PROSITE" id="PS00092">
    <property type="entry name" value="N6_MTASE"/>
    <property type="match status" value="1"/>
</dbReference>
<evidence type="ECO:0000313" key="4">
    <source>
        <dbReference type="EMBL" id="MEV0710705.1"/>
    </source>
</evidence>
<dbReference type="InterPro" id="IPR036388">
    <property type="entry name" value="WH-like_DNA-bd_sf"/>
</dbReference>
<dbReference type="InterPro" id="IPR052916">
    <property type="entry name" value="Type-I_RE_MTase_Subunit"/>
</dbReference>
<dbReference type="SUPFAM" id="SSF53335">
    <property type="entry name" value="S-adenosyl-L-methionine-dependent methyltransferases"/>
    <property type="match status" value="1"/>
</dbReference>
<proteinExistence type="predicted"/>
<keyword evidence="5" id="KW-1185">Reference proteome</keyword>
<dbReference type="InterPro" id="IPR044946">
    <property type="entry name" value="Restrct_endonuc_typeI_TRD_sf"/>
</dbReference>
<keyword evidence="4" id="KW-0808">Transferase</keyword>
<sequence>MSEVSASEISRLAGVTRATVSNWRRRYDDFPGAVAGTDTRPLFDLRQVQEWLSEHGIQVSESPATDLRTLLRSREPGAVTEVMRAIRRTDYGWEVSDPDATDAEFAAQVAKAVTRTVETEGARIAFDTLAERAMDGIAVTGVYTTPPEVAALMVALSANRSGAHVLDPACGSGSLLLAAAEGGASEVSGQDLVPVQVERARLLLASEPAVTAVIRQGDSLLADAFEGRRYDAVLCNPPYGQRDWGSGELALDSRWDYGLPPRGEPELAWVQHAIAHLKPGADAVLLLPPAVATRAGGRKIRANLARTGALRAVIGLPPGVAQPWHVGLQIWIVRRPEHGVAVPDALLFVDATALPDVVREERMDWDRFGDNVVQLWRGFDGGDVERAEVSGVAAVIRVVDVLDDEVDLTPARYVRSSLDGGAISGQLGAALDTLAAAASALTTMAAGITGWSETAGVPWRFVAVADLASHGQLEWIRALPASAYRPTAGDTRPVLTAPDVATGAPASAAVESARPSEEVEVRSGDVLIPTVRSDRGGARAARVAGPQDAGALLGPHIHLLRVDSAQLDPWFVAGFLTGSENISATRTSTVRFDLSRLRIPVVALAEQRRYGGVFRQLFLLRTTAGAAFTTAEHVTELMTTGLTAGALAPGDPNAASRP</sequence>
<dbReference type="RefSeq" id="WP_357786691.1">
    <property type="nucleotide sequence ID" value="NZ_JBFAKC010000011.1"/>
</dbReference>
<protein>
    <submittedName>
        <fullName evidence="4">N-6 DNA methylase</fullName>
    </submittedName>
</protein>